<keyword evidence="2" id="KW-0378">Hydrolase</keyword>
<gene>
    <name evidence="4" type="ORF">QBC37DRAFT_487806</name>
</gene>
<name>A0AAN6XYS6_9PEZI</name>
<feature type="compositionally biased region" description="Basic and acidic residues" evidence="3">
    <location>
        <begin position="34"/>
        <end position="55"/>
    </location>
</feature>
<reference evidence="4" key="1">
    <citation type="journal article" date="2023" name="Mol. Phylogenet. Evol.">
        <title>Genome-scale phylogeny and comparative genomics of the fungal order Sordariales.</title>
        <authorList>
            <person name="Hensen N."/>
            <person name="Bonometti L."/>
            <person name="Westerberg I."/>
            <person name="Brannstrom I.O."/>
            <person name="Guillou S."/>
            <person name="Cros-Aarteil S."/>
            <person name="Calhoun S."/>
            <person name="Haridas S."/>
            <person name="Kuo A."/>
            <person name="Mondo S."/>
            <person name="Pangilinan J."/>
            <person name="Riley R."/>
            <person name="LaButti K."/>
            <person name="Andreopoulos B."/>
            <person name="Lipzen A."/>
            <person name="Chen C."/>
            <person name="Yan M."/>
            <person name="Daum C."/>
            <person name="Ng V."/>
            <person name="Clum A."/>
            <person name="Steindorff A."/>
            <person name="Ohm R.A."/>
            <person name="Martin F."/>
            <person name="Silar P."/>
            <person name="Natvig D.O."/>
            <person name="Lalanne C."/>
            <person name="Gautier V."/>
            <person name="Ament-Velasquez S.L."/>
            <person name="Kruys A."/>
            <person name="Hutchinson M.I."/>
            <person name="Powell A.J."/>
            <person name="Barry K."/>
            <person name="Miller A.N."/>
            <person name="Grigoriev I.V."/>
            <person name="Debuchy R."/>
            <person name="Gladieux P."/>
            <person name="Hiltunen Thoren M."/>
            <person name="Johannesson H."/>
        </authorList>
    </citation>
    <scope>NUCLEOTIDE SEQUENCE</scope>
    <source>
        <strain evidence="4">PSN293</strain>
    </source>
</reference>
<proteinExistence type="predicted"/>
<keyword evidence="5" id="KW-1185">Reference proteome</keyword>
<protein>
    <submittedName>
        <fullName evidence="4">Uncharacterized protein</fullName>
    </submittedName>
</protein>
<dbReference type="InterPro" id="IPR016191">
    <property type="entry name" value="Ribonuclease/ribotoxin"/>
</dbReference>
<organism evidence="4 5">
    <name type="scientific">Rhypophila decipiens</name>
    <dbReference type="NCBI Taxonomy" id="261697"/>
    <lineage>
        <taxon>Eukaryota</taxon>
        <taxon>Fungi</taxon>
        <taxon>Dikarya</taxon>
        <taxon>Ascomycota</taxon>
        <taxon>Pezizomycotina</taxon>
        <taxon>Sordariomycetes</taxon>
        <taxon>Sordariomycetidae</taxon>
        <taxon>Sordariales</taxon>
        <taxon>Naviculisporaceae</taxon>
        <taxon>Rhypophila</taxon>
    </lineage>
</organism>
<sequence>MSSNSYYTGDEFNSPRRTGTDSSHYSCSNLPEDDPARYIRAADARRQVAEAPDKRPRIKSQTSKRDRLAEYPANFVNREKLALQAKKPWTEYPVLAQGSWDPNTGKLAAGGARGIYNRSDRSEFDIAYHDPTKRTEYKDGQGGYKGDFSLASYRPKRT</sequence>
<dbReference type="GO" id="GO:0016787">
    <property type="term" value="F:hydrolase activity"/>
    <property type="evidence" value="ECO:0007669"/>
    <property type="project" value="UniProtKB-KW"/>
</dbReference>
<dbReference type="AlphaFoldDB" id="A0AAN6XYS6"/>
<dbReference type="SUPFAM" id="SSF53933">
    <property type="entry name" value="Microbial ribonucleases"/>
    <property type="match status" value="1"/>
</dbReference>
<evidence type="ECO:0000256" key="3">
    <source>
        <dbReference type="SAM" id="MobiDB-lite"/>
    </source>
</evidence>
<dbReference type="InterPro" id="IPR000026">
    <property type="entry name" value="N1-like"/>
</dbReference>
<evidence type="ECO:0000313" key="4">
    <source>
        <dbReference type="EMBL" id="KAK4206987.1"/>
    </source>
</evidence>
<comment type="caution">
    <text evidence="4">The sequence shown here is derived from an EMBL/GenBank/DDBJ whole genome shotgun (WGS) entry which is preliminary data.</text>
</comment>
<dbReference type="EMBL" id="MU858330">
    <property type="protein sequence ID" value="KAK4206987.1"/>
    <property type="molecule type" value="Genomic_DNA"/>
</dbReference>
<accession>A0AAN6XYS6</accession>
<evidence type="ECO:0000256" key="1">
    <source>
        <dbReference type="ARBA" id="ARBA00022722"/>
    </source>
</evidence>
<keyword evidence="1" id="KW-0540">Nuclease</keyword>
<evidence type="ECO:0000256" key="2">
    <source>
        <dbReference type="ARBA" id="ARBA00022801"/>
    </source>
</evidence>
<reference evidence="4" key="2">
    <citation type="submission" date="2023-05" db="EMBL/GenBank/DDBJ databases">
        <authorList>
            <consortium name="Lawrence Berkeley National Laboratory"/>
            <person name="Steindorff A."/>
            <person name="Hensen N."/>
            <person name="Bonometti L."/>
            <person name="Westerberg I."/>
            <person name="Brannstrom I.O."/>
            <person name="Guillou S."/>
            <person name="Cros-Aarteil S."/>
            <person name="Calhoun S."/>
            <person name="Haridas S."/>
            <person name="Kuo A."/>
            <person name="Mondo S."/>
            <person name="Pangilinan J."/>
            <person name="Riley R."/>
            <person name="Labutti K."/>
            <person name="Andreopoulos B."/>
            <person name="Lipzen A."/>
            <person name="Chen C."/>
            <person name="Yanf M."/>
            <person name="Daum C."/>
            <person name="Ng V."/>
            <person name="Clum A."/>
            <person name="Ohm R."/>
            <person name="Martin F."/>
            <person name="Silar P."/>
            <person name="Natvig D."/>
            <person name="Lalanne C."/>
            <person name="Gautier V."/>
            <person name="Ament-Velasquez S.L."/>
            <person name="Kruys A."/>
            <person name="Hutchinson M.I."/>
            <person name="Powell A.J."/>
            <person name="Barry K."/>
            <person name="Miller A.N."/>
            <person name="Grigoriev I.V."/>
            <person name="Debuchy R."/>
            <person name="Gladieux P."/>
            <person name="Thoren M.H."/>
            <person name="Johannesson H."/>
        </authorList>
    </citation>
    <scope>NUCLEOTIDE SEQUENCE</scope>
    <source>
        <strain evidence="4">PSN293</strain>
    </source>
</reference>
<dbReference type="Pfam" id="PF00545">
    <property type="entry name" value="Ribonuclease"/>
    <property type="match status" value="1"/>
</dbReference>
<feature type="region of interest" description="Disordered" evidence="3">
    <location>
        <begin position="133"/>
        <end position="158"/>
    </location>
</feature>
<feature type="region of interest" description="Disordered" evidence="3">
    <location>
        <begin position="1"/>
        <end position="66"/>
    </location>
</feature>
<dbReference type="GO" id="GO:0004521">
    <property type="term" value="F:RNA endonuclease activity"/>
    <property type="evidence" value="ECO:0007669"/>
    <property type="project" value="InterPro"/>
</dbReference>
<feature type="compositionally biased region" description="Polar residues" evidence="3">
    <location>
        <begin position="15"/>
        <end position="29"/>
    </location>
</feature>
<evidence type="ECO:0000313" key="5">
    <source>
        <dbReference type="Proteomes" id="UP001301769"/>
    </source>
</evidence>
<dbReference type="GO" id="GO:0003723">
    <property type="term" value="F:RNA binding"/>
    <property type="evidence" value="ECO:0007669"/>
    <property type="project" value="InterPro"/>
</dbReference>
<dbReference type="Gene3D" id="3.10.450.30">
    <property type="entry name" value="Microbial ribonucleases"/>
    <property type="match status" value="1"/>
</dbReference>
<dbReference type="Proteomes" id="UP001301769">
    <property type="component" value="Unassembled WGS sequence"/>
</dbReference>